<accession>A0A1X6ZSA1</accession>
<dbReference type="Proteomes" id="UP000193207">
    <property type="component" value="Unassembled WGS sequence"/>
</dbReference>
<reference evidence="1 2" key="1">
    <citation type="submission" date="2017-03" db="EMBL/GenBank/DDBJ databases">
        <authorList>
            <person name="Afonso C.L."/>
            <person name="Miller P.J."/>
            <person name="Scott M.A."/>
            <person name="Spackman E."/>
            <person name="Goraichik I."/>
            <person name="Dimitrov K.M."/>
            <person name="Suarez D.L."/>
            <person name="Swayne D.E."/>
        </authorList>
    </citation>
    <scope>NUCLEOTIDE SEQUENCE [LARGE SCALE GENOMIC DNA]</scope>
    <source>
        <strain evidence="1 2">CECT 8110</strain>
    </source>
</reference>
<dbReference type="AlphaFoldDB" id="A0A1X6ZSA1"/>
<evidence type="ECO:0000313" key="2">
    <source>
        <dbReference type="Proteomes" id="UP000193207"/>
    </source>
</evidence>
<proteinExistence type="predicted"/>
<evidence type="ECO:0008006" key="3">
    <source>
        <dbReference type="Google" id="ProtNLM"/>
    </source>
</evidence>
<dbReference type="EMBL" id="FWFU01000004">
    <property type="protein sequence ID" value="SLN59832.1"/>
    <property type="molecule type" value="Genomic_DNA"/>
</dbReference>
<evidence type="ECO:0000313" key="1">
    <source>
        <dbReference type="EMBL" id="SLN59832.1"/>
    </source>
</evidence>
<gene>
    <name evidence="1" type="ORF">ROH8110_03348</name>
</gene>
<name>A0A1X6ZSA1_9RHOB</name>
<organism evidence="1 2">
    <name type="scientific">Roseovarius halotolerans</name>
    <dbReference type="NCBI Taxonomy" id="505353"/>
    <lineage>
        <taxon>Bacteria</taxon>
        <taxon>Pseudomonadati</taxon>
        <taxon>Pseudomonadota</taxon>
        <taxon>Alphaproteobacteria</taxon>
        <taxon>Rhodobacterales</taxon>
        <taxon>Roseobacteraceae</taxon>
        <taxon>Roseovarius</taxon>
    </lineage>
</organism>
<dbReference type="SUPFAM" id="SSF54631">
    <property type="entry name" value="CBS-domain pair"/>
    <property type="match status" value="1"/>
</dbReference>
<dbReference type="InterPro" id="IPR046342">
    <property type="entry name" value="CBS_dom_sf"/>
</dbReference>
<protein>
    <recommendedName>
        <fullName evidence="3">CBS domain-containing protein</fullName>
    </recommendedName>
</protein>
<keyword evidence="2" id="KW-1185">Reference proteome</keyword>
<sequence length="47" mass="4877">MQISGIMTLHPIGVTPNQTIGEAAAIMERSDLHSGTAAAQVFPGNDQ</sequence>